<feature type="compositionally biased region" description="Basic and acidic residues" evidence="1">
    <location>
        <begin position="167"/>
        <end position="176"/>
    </location>
</feature>
<dbReference type="Proteomes" id="UP000024837">
    <property type="component" value="Unassembled WGS sequence"/>
</dbReference>
<name>W7HUI3_9PEZI</name>
<dbReference type="HOGENOM" id="CLU_054409_0_0_1"/>
<dbReference type="SMART" id="SM00558">
    <property type="entry name" value="JmjC"/>
    <property type="match status" value="1"/>
</dbReference>
<evidence type="ECO:0000313" key="4">
    <source>
        <dbReference type="Proteomes" id="UP000024837"/>
    </source>
</evidence>
<feature type="region of interest" description="Disordered" evidence="1">
    <location>
        <begin position="154"/>
        <end position="176"/>
    </location>
</feature>
<protein>
    <recommendedName>
        <fullName evidence="2">JmjC domain-containing protein</fullName>
    </recommendedName>
</protein>
<reference evidence="3 4" key="1">
    <citation type="submission" date="2013-05" db="EMBL/GenBank/DDBJ databases">
        <title>Drechslerella stenobrocha genome reveals carnivorous origination and mechanical trapping mechanism of predatory fungi.</title>
        <authorList>
            <person name="Liu X."/>
            <person name="Zhang W."/>
            <person name="Liu K."/>
        </authorList>
    </citation>
    <scope>NUCLEOTIDE SEQUENCE [LARGE SCALE GENOMIC DNA]</scope>
    <source>
        <strain evidence="3 4">248</strain>
    </source>
</reference>
<dbReference type="PROSITE" id="PS51184">
    <property type="entry name" value="JMJC"/>
    <property type="match status" value="1"/>
</dbReference>
<dbReference type="InterPro" id="IPR003347">
    <property type="entry name" value="JmjC_dom"/>
</dbReference>
<dbReference type="AlphaFoldDB" id="W7HUI3"/>
<evidence type="ECO:0000259" key="2">
    <source>
        <dbReference type="PROSITE" id="PS51184"/>
    </source>
</evidence>
<sequence>MSLLRRLPRYLSPSSHPPKPFDVYSPNDPSSFALRRHNTPLADAKPTIFTNDLFLPHIPAFQTLFLPNSSNLDLTRWRNILAGDETPISVEQTFGDGSGITRTSCTWNDVLGYISGPSTPHAPLYIAQQPPPPRLAEELPPPFTHLGFTIRPAQRQSLDTTTTTTNDDEREHERPQIDIYSSSLWLARAEHRTNTTLHRDPNDNLFVQLAGTKIVRCMPPELGDALFSALAAAGRVRSADGRGRIRDNLLDVNEMAALDAVTWGDEDENGGTGTTGAAMPGSGDGDVGLVAEIARAARAETYEAVVKRGEGMYIPRGWWHAVRSVPPPLEMLRQHYEKHDRLEGGVPATVSMNWWFR</sequence>
<organism evidence="3 4">
    <name type="scientific">Drechslerella stenobrocha 248</name>
    <dbReference type="NCBI Taxonomy" id="1043628"/>
    <lineage>
        <taxon>Eukaryota</taxon>
        <taxon>Fungi</taxon>
        <taxon>Dikarya</taxon>
        <taxon>Ascomycota</taxon>
        <taxon>Pezizomycotina</taxon>
        <taxon>Orbiliomycetes</taxon>
        <taxon>Orbiliales</taxon>
        <taxon>Orbiliaceae</taxon>
        <taxon>Drechslerella</taxon>
    </lineage>
</organism>
<dbReference type="SUPFAM" id="SSF51197">
    <property type="entry name" value="Clavaminate synthase-like"/>
    <property type="match status" value="1"/>
</dbReference>
<keyword evidence="4" id="KW-1185">Reference proteome</keyword>
<accession>W7HUI3</accession>
<dbReference type="Pfam" id="PF13621">
    <property type="entry name" value="Cupin_8"/>
    <property type="match status" value="1"/>
</dbReference>
<gene>
    <name evidence="3" type="ORF">DRE_07474</name>
</gene>
<dbReference type="EMBL" id="KI966456">
    <property type="protein sequence ID" value="EWC43722.1"/>
    <property type="molecule type" value="Genomic_DNA"/>
</dbReference>
<dbReference type="PANTHER" id="PTHR12461:SF105">
    <property type="entry name" value="HYPOXIA-INDUCIBLE FACTOR 1-ALPHA INHIBITOR"/>
    <property type="match status" value="1"/>
</dbReference>
<feature type="region of interest" description="Disordered" evidence="1">
    <location>
        <begin position="264"/>
        <end position="283"/>
    </location>
</feature>
<proteinExistence type="predicted"/>
<dbReference type="OrthoDB" id="263283at2759"/>
<evidence type="ECO:0000256" key="1">
    <source>
        <dbReference type="SAM" id="MobiDB-lite"/>
    </source>
</evidence>
<dbReference type="Gene3D" id="2.60.120.650">
    <property type="entry name" value="Cupin"/>
    <property type="match status" value="1"/>
</dbReference>
<evidence type="ECO:0000313" key="3">
    <source>
        <dbReference type="EMBL" id="EWC43722.1"/>
    </source>
</evidence>
<dbReference type="InterPro" id="IPR041667">
    <property type="entry name" value="Cupin_8"/>
</dbReference>
<feature type="domain" description="JmjC" evidence="2">
    <location>
        <begin position="128"/>
        <end position="357"/>
    </location>
</feature>
<dbReference type="PANTHER" id="PTHR12461">
    <property type="entry name" value="HYPOXIA-INDUCIBLE FACTOR 1 ALPHA INHIBITOR-RELATED"/>
    <property type="match status" value="1"/>
</dbReference>